<organism evidence="1 2">
    <name type="scientific">Henriciella mobilis</name>
    <dbReference type="NCBI Taxonomy" id="2305467"/>
    <lineage>
        <taxon>Bacteria</taxon>
        <taxon>Pseudomonadati</taxon>
        <taxon>Pseudomonadota</taxon>
        <taxon>Alphaproteobacteria</taxon>
        <taxon>Hyphomonadales</taxon>
        <taxon>Hyphomonadaceae</taxon>
        <taxon>Henriciella</taxon>
    </lineage>
</organism>
<dbReference type="EMBL" id="QWFX01000005">
    <property type="protein sequence ID" value="RIJ32742.1"/>
    <property type="molecule type" value="Genomic_DNA"/>
</dbReference>
<dbReference type="RefSeq" id="WP_119374824.1">
    <property type="nucleotide sequence ID" value="NZ_QWFX01000005.1"/>
</dbReference>
<evidence type="ECO:0000313" key="2">
    <source>
        <dbReference type="Proteomes" id="UP000266385"/>
    </source>
</evidence>
<reference evidence="1 2" key="1">
    <citation type="submission" date="2018-08" db="EMBL/GenBank/DDBJ databases">
        <title>Henriciella mobilis sp. nov., isolated from seawater.</title>
        <authorList>
            <person name="Cheng H."/>
            <person name="Wu Y.-H."/>
            <person name="Xu X.-W."/>
            <person name="Guo L.-L."/>
        </authorList>
    </citation>
    <scope>NUCLEOTIDE SEQUENCE [LARGE SCALE GENOMIC DNA]</scope>
    <source>
        <strain evidence="1 2">JN25</strain>
    </source>
</reference>
<name>A0A399RSA2_9PROT</name>
<dbReference type="InterPro" id="IPR007948">
    <property type="entry name" value="DUF736"/>
</dbReference>
<dbReference type="Pfam" id="PF05284">
    <property type="entry name" value="DUF736"/>
    <property type="match status" value="1"/>
</dbReference>
<dbReference type="OrthoDB" id="9800788at2"/>
<dbReference type="AlphaFoldDB" id="A0A399RSA2"/>
<keyword evidence="2" id="KW-1185">Reference proteome</keyword>
<sequence length="113" mass="12377">MAQIGAFTLKDGKYTGTIRTMTINVKAQLVPNKTKANDDAPDYRLYAGGAELGAAWRQDSKDGKTPYLAVKLDDPSFAEPVRVAFFENKQEGSGIMVWTRGKSIPPQNCQPPD</sequence>
<protein>
    <submittedName>
        <fullName evidence="1">DUF736 domain-containing protein</fullName>
    </submittedName>
</protein>
<evidence type="ECO:0000313" key="1">
    <source>
        <dbReference type="EMBL" id="RIJ32742.1"/>
    </source>
</evidence>
<proteinExistence type="predicted"/>
<accession>A0A399RSA2</accession>
<gene>
    <name evidence="1" type="ORF">D1223_02525</name>
</gene>
<comment type="caution">
    <text evidence="1">The sequence shown here is derived from an EMBL/GenBank/DDBJ whole genome shotgun (WGS) entry which is preliminary data.</text>
</comment>
<dbReference type="Proteomes" id="UP000266385">
    <property type="component" value="Unassembled WGS sequence"/>
</dbReference>